<dbReference type="GO" id="GO:0005886">
    <property type="term" value="C:plasma membrane"/>
    <property type="evidence" value="ECO:0007669"/>
    <property type="project" value="UniProtKB-SubCell"/>
</dbReference>
<evidence type="ECO:0000256" key="6">
    <source>
        <dbReference type="RuleBase" id="RU363042"/>
    </source>
</evidence>
<feature type="transmembrane region" description="Helical" evidence="6">
    <location>
        <begin position="122"/>
        <end position="143"/>
    </location>
</feature>
<comment type="similarity">
    <text evidence="6">Belongs to the LPG synthase family.</text>
</comment>
<keyword evidence="6" id="KW-0808">Transferase</keyword>
<comment type="catalytic activity">
    <reaction evidence="6">
        <text>L-lysyl-tRNA(Lys) + a 1,2-diacyl-sn-glycero-3-phospho-(1'-sn-glycerol) = a 1,2-diacyl-sn-glycero-3-phospho-1'-(3'-O-L-lysyl)-sn-glycerol + tRNA(Lys)</text>
        <dbReference type="Rhea" id="RHEA:10668"/>
        <dbReference type="Rhea" id="RHEA-COMP:9696"/>
        <dbReference type="Rhea" id="RHEA-COMP:9697"/>
        <dbReference type="ChEBI" id="CHEBI:64716"/>
        <dbReference type="ChEBI" id="CHEBI:75792"/>
        <dbReference type="ChEBI" id="CHEBI:78442"/>
        <dbReference type="ChEBI" id="CHEBI:78529"/>
        <dbReference type="EC" id="2.3.2.3"/>
    </reaction>
</comment>
<name>A0A9D1RXG2_9FIRM</name>
<feature type="transmembrane region" description="Helical" evidence="6">
    <location>
        <begin position="223"/>
        <end position="248"/>
    </location>
</feature>
<evidence type="ECO:0000313" key="7">
    <source>
        <dbReference type="EMBL" id="HIW94526.1"/>
    </source>
</evidence>
<evidence type="ECO:0000256" key="1">
    <source>
        <dbReference type="ARBA" id="ARBA00004651"/>
    </source>
</evidence>
<feature type="transmembrane region" description="Helical" evidence="6">
    <location>
        <begin position="294"/>
        <end position="324"/>
    </location>
</feature>
<evidence type="ECO:0000256" key="4">
    <source>
        <dbReference type="ARBA" id="ARBA00022989"/>
    </source>
</evidence>
<keyword evidence="6" id="KW-0046">Antibiotic resistance</keyword>
<accession>A0A9D1RXG2</accession>
<dbReference type="InterPro" id="IPR022791">
    <property type="entry name" value="L-PG_synthase/AglD"/>
</dbReference>
<comment type="caution">
    <text evidence="7">The sequence shown here is derived from an EMBL/GenBank/DDBJ whole genome shotgun (WGS) entry which is preliminary data.</text>
</comment>
<dbReference type="EMBL" id="DXGA01000177">
    <property type="protein sequence ID" value="HIW94526.1"/>
    <property type="molecule type" value="Genomic_DNA"/>
</dbReference>
<feature type="transmembrane region" description="Helical" evidence="6">
    <location>
        <begin position="82"/>
        <end position="102"/>
    </location>
</feature>
<proteinExistence type="inferred from homology"/>
<dbReference type="GO" id="GO:0006629">
    <property type="term" value="P:lipid metabolic process"/>
    <property type="evidence" value="ECO:0007669"/>
    <property type="project" value="UniProtKB-KW"/>
</dbReference>
<reference evidence="7" key="2">
    <citation type="submission" date="2021-04" db="EMBL/GenBank/DDBJ databases">
        <authorList>
            <person name="Gilroy R."/>
        </authorList>
    </citation>
    <scope>NUCLEOTIDE SEQUENCE</scope>
    <source>
        <strain evidence="7">ChiGjej6B6-1540</strain>
    </source>
</reference>
<organism evidence="7 8">
    <name type="scientific">Candidatus Flavonifractor merdipullorum</name>
    <dbReference type="NCBI Taxonomy" id="2838590"/>
    <lineage>
        <taxon>Bacteria</taxon>
        <taxon>Bacillati</taxon>
        <taxon>Bacillota</taxon>
        <taxon>Clostridia</taxon>
        <taxon>Eubacteriales</taxon>
        <taxon>Oscillospiraceae</taxon>
        <taxon>Flavonifractor</taxon>
    </lineage>
</organism>
<evidence type="ECO:0000256" key="5">
    <source>
        <dbReference type="ARBA" id="ARBA00023136"/>
    </source>
</evidence>
<sequence length="354" mass="38285">MGRKGRRWGMLLLVLMMALTAWALFHDQSPAEILAALREVKGGYILAALGLMTAFVGAEALETRVILSRLGHRVSYLRCMSYAFTGFYVSSVTPSAAGGQPAQVYEMSRDGVPPSHGTLDMLLISVSYQVATLVYAGLSWLFLPLLRERMGGPLGLLLLYGGVVLGVLTLGMLCCLFWPAVARRVLGWVEKLLTRLGFGGKFQAEALLEEYAAGARCLRSAPLLFPALLLISLVQLSALYAVPYLVYLAFGCGELGLPIFLGTQALLTVAVSALPLPGAVGPAEGGFVTAFSPLFGAALVMPAMLVSRVVSFYGFVIISGLVFLGRCLFRRWQNVKKEDSPKGKWNKDLLHFTR</sequence>
<dbReference type="Proteomes" id="UP000824192">
    <property type="component" value="Unassembled WGS sequence"/>
</dbReference>
<protein>
    <recommendedName>
        <fullName evidence="6">Phosphatidylglycerol lysyltransferase</fullName>
        <ecNumber evidence="6">2.3.2.3</ecNumber>
    </recommendedName>
    <alternativeName>
        <fullName evidence="6">Lysylphosphatidylglycerol synthase</fullName>
    </alternativeName>
</protein>
<evidence type="ECO:0000256" key="3">
    <source>
        <dbReference type="ARBA" id="ARBA00022692"/>
    </source>
</evidence>
<dbReference type="AlphaFoldDB" id="A0A9D1RXG2"/>
<comment type="function">
    <text evidence="6">Catalyzes the transfer of a lysyl group from L-lysyl-tRNA(Lys) to membrane-bound phosphatidylglycerol (PG), which produces lysylphosphatidylglycerol (LPG), a major component of the bacterial membrane with a positive net charge. LPG synthesis contributes to bacterial virulence as it is involved in the resistance mechanism against cationic antimicrobial peptides (CAMP) produces by the host's immune system (defensins, cathelicidins) and by the competing microorganisms.</text>
</comment>
<dbReference type="EC" id="2.3.2.3" evidence="6"/>
<comment type="subcellular location">
    <subcellularLocation>
        <location evidence="1 6">Cell membrane</location>
        <topology evidence="1 6">Multi-pass membrane protein</topology>
    </subcellularLocation>
</comment>
<gene>
    <name evidence="6" type="primary">mprF</name>
    <name evidence="7" type="ORF">H9868_08335</name>
</gene>
<feature type="transmembrane region" description="Helical" evidence="6">
    <location>
        <begin position="43"/>
        <end position="61"/>
    </location>
</feature>
<evidence type="ECO:0000313" key="8">
    <source>
        <dbReference type="Proteomes" id="UP000824192"/>
    </source>
</evidence>
<dbReference type="GO" id="GO:0046677">
    <property type="term" value="P:response to antibiotic"/>
    <property type="evidence" value="ECO:0007669"/>
    <property type="project" value="UniProtKB-KW"/>
</dbReference>
<feature type="transmembrane region" description="Helical" evidence="6">
    <location>
        <begin position="155"/>
        <end position="181"/>
    </location>
</feature>
<dbReference type="GO" id="GO:0050071">
    <property type="term" value="F:phosphatidylglycerol lysyltransferase activity"/>
    <property type="evidence" value="ECO:0007669"/>
    <property type="project" value="UniProtKB-EC"/>
</dbReference>
<dbReference type="PANTHER" id="PTHR37693:SF1">
    <property type="entry name" value="INTEGRAL MEMBRANE PROTEIN"/>
    <property type="match status" value="1"/>
</dbReference>
<feature type="transmembrane region" description="Helical" evidence="6">
    <location>
        <begin position="255"/>
        <end position="274"/>
    </location>
</feature>
<dbReference type="NCBIfam" id="TIGR00374">
    <property type="entry name" value="flippase-like domain"/>
    <property type="match status" value="1"/>
</dbReference>
<dbReference type="Pfam" id="PF03706">
    <property type="entry name" value="LPG_synthase_TM"/>
    <property type="match status" value="1"/>
</dbReference>
<keyword evidence="3 6" id="KW-0812">Transmembrane</keyword>
<evidence type="ECO:0000256" key="2">
    <source>
        <dbReference type="ARBA" id="ARBA00022475"/>
    </source>
</evidence>
<keyword evidence="2" id="KW-1003">Cell membrane</keyword>
<keyword evidence="6" id="KW-0443">Lipid metabolism</keyword>
<dbReference type="PANTHER" id="PTHR37693">
    <property type="entry name" value="PHOSPHATIDYLGLYCEROL LYSYLTRANSFERASE"/>
    <property type="match status" value="1"/>
</dbReference>
<reference evidence="7" key="1">
    <citation type="journal article" date="2021" name="PeerJ">
        <title>Extensive microbial diversity within the chicken gut microbiome revealed by metagenomics and culture.</title>
        <authorList>
            <person name="Gilroy R."/>
            <person name="Ravi A."/>
            <person name="Getino M."/>
            <person name="Pursley I."/>
            <person name="Horton D.L."/>
            <person name="Alikhan N.F."/>
            <person name="Baker D."/>
            <person name="Gharbi K."/>
            <person name="Hall N."/>
            <person name="Watson M."/>
            <person name="Adriaenssens E.M."/>
            <person name="Foster-Nyarko E."/>
            <person name="Jarju S."/>
            <person name="Secka A."/>
            <person name="Antonio M."/>
            <person name="Oren A."/>
            <person name="Chaudhuri R.R."/>
            <person name="La Ragione R."/>
            <person name="Hildebrand F."/>
            <person name="Pallen M.J."/>
        </authorList>
    </citation>
    <scope>NUCLEOTIDE SEQUENCE</scope>
    <source>
        <strain evidence="7">ChiGjej6B6-1540</strain>
    </source>
</reference>
<keyword evidence="5 6" id="KW-0472">Membrane</keyword>
<keyword evidence="4 6" id="KW-1133">Transmembrane helix</keyword>